<proteinExistence type="inferred from homology"/>
<keyword evidence="9" id="KW-0460">Magnesium</keyword>
<dbReference type="EMBL" id="DUIH01000021">
    <property type="protein sequence ID" value="HIH70315.1"/>
    <property type="molecule type" value="Genomic_DNA"/>
</dbReference>
<keyword evidence="5" id="KW-0819">tRNA processing</keyword>
<evidence type="ECO:0000256" key="8">
    <source>
        <dbReference type="ARBA" id="ARBA00022741"/>
    </source>
</evidence>
<feature type="domain" description="Thg1 C-terminal" evidence="12">
    <location>
        <begin position="128"/>
        <end position="209"/>
    </location>
</feature>
<evidence type="ECO:0000256" key="5">
    <source>
        <dbReference type="ARBA" id="ARBA00022694"/>
    </source>
</evidence>
<evidence type="ECO:0000256" key="10">
    <source>
        <dbReference type="ARBA" id="ARBA00023134"/>
    </source>
</evidence>
<keyword evidence="4 13" id="KW-0808">Transferase</keyword>
<evidence type="ECO:0000313" key="13">
    <source>
        <dbReference type="EMBL" id="HIH70315.1"/>
    </source>
</evidence>
<accession>A0A832RU66</accession>
<dbReference type="Gene3D" id="3.30.70.3000">
    <property type="match status" value="1"/>
</dbReference>
<organism evidence="13 14">
    <name type="scientific">Methermicoccus shengliensis</name>
    <dbReference type="NCBI Taxonomy" id="660064"/>
    <lineage>
        <taxon>Archaea</taxon>
        <taxon>Methanobacteriati</taxon>
        <taxon>Methanobacteriota</taxon>
        <taxon>Stenosarchaea group</taxon>
        <taxon>Methanomicrobia</taxon>
        <taxon>Methanosarcinales</taxon>
        <taxon>Methermicoccaceae</taxon>
        <taxon>Methermicoccus</taxon>
    </lineage>
</organism>
<name>A0A832RU66_9EURY</name>
<dbReference type="Pfam" id="PF04446">
    <property type="entry name" value="Thg1"/>
    <property type="match status" value="1"/>
</dbReference>
<sequence>MKSFKHREVYAQLKVAPPIMLRLDGVAFSRVLSRLGVQKPYDEAMREASVAVCHAFFTSGVFSPLVVYAFSDEFNVYLEHLPFDGRVEKLDSVAASLASSVFTSALYEFKPKEPLCFDARLIPLQRGEVVDYLIWRQAECWRNCMNSYAFYTLVGEGMSNEQAAAHLAGKGAEQLHELLFERGINLAKAPPWQRRGMLAYRLKESVGGYDPTRGEEVHAERARLKIEEAPLFSAPEGRRLVERALEVRD</sequence>
<dbReference type="InterPro" id="IPR025845">
    <property type="entry name" value="Thg1_C_dom"/>
</dbReference>
<keyword evidence="10" id="KW-0342">GTP-binding</keyword>
<dbReference type="GO" id="GO:0008193">
    <property type="term" value="F:tRNA guanylyltransferase activity"/>
    <property type="evidence" value="ECO:0007669"/>
    <property type="project" value="UniProtKB-EC"/>
</dbReference>
<comment type="similarity">
    <text evidence="2">Belongs to the tRNA(His) guanylyltransferase family.</text>
</comment>
<dbReference type="Proteomes" id="UP000600363">
    <property type="component" value="Unassembled WGS sequence"/>
</dbReference>
<evidence type="ECO:0000256" key="9">
    <source>
        <dbReference type="ARBA" id="ARBA00022842"/>
    </source>
</evidence>
<evidence type="ECO:0000256" key="6">
    <source>
        <dbReference type="ARBA" id="ARBA00022695"/>
    </source>
</evidence>
<evidence type="ECO:0000259" key="11">
    <source>
        <dbReference type="Pfam" id="PF04446"/>
    </source>
</evidence>
<keyword evidence="7" id="KW-0479">Metal-binding</keyword>
<evidence type="ECO:0000313" key="14">
    <source>
        <dbReference type="Proteomes" id="UP000600363"/>
    </source>
</evidence>
<dbReference type="GO" id="GO:0005525">
    <property type="term" value="F:GTP binding"/>
    <property type="evidence" value="ECO:0007669"/>
    <property type="project" value="UniProtKB-KW"/>
</dbReference>
<dbReference type="EC" id="2.7.7.79" evidence="3"/>
<dbReference type="Pfam" id="PF14413">
    <property type="entry name" value="Thg1C"/>
    <property type="match status" value="1"/>
</dbReference>
<gene>
    <name evidence="13" type="ORF">HA299_06880</name>
</gene>
<evidence type="ECO:0000256" key="3">
    <source>
        <dbReference type="ARBA" id="ARBA00012511"/>
    </source>
</evidence>
<dbReference type="GO" id="GO:0000287">
    <property type="term" value="F:magnesium ion binding"/>
    <property type="evidence" value="ECO:0007669"/>
    <property type="project" value="InterPro"/>
</dbReference>
<keyword evidence="6 13" id="KW-0548">Nucleotidyltransferase</keyword>
<comment type="cofactor">
    <cofactor evidence="1">
        <name>Mg(2+)</name>
        <dbReference type="ChEBI" id="CHEBI:18420"/>
    </cofactor>
</comment>
<dbReference type="GO" id="GO:0006400">
    <property type="term" value="P:tRNA modification"/>
    <property type="evidence" value="ECO:0007669"/>
    <property type="project" value="InterPro"/>
</dbReference>
<evidence type="ECO:0000256" key="1">
    <source>
        <dbReference type="ARBA" id="ARBA00001946"/>
    </source>
</evidence>
<dbReference type="PANTHER" id="PTHR12729:SF6">
    <property type="entry name" value="TRNA(HIS) GUANYLYLTRANSFERASE-RELATED"/>
    <property type="match status" value="1"/>
</dbReference>
<dbReference type="InterPro" id="IPR024956">
    <property type="entry name" value="tRNAHis_GuaTrfase_cat"/>
</dbReference>
<reference evidence="13" key="1">
    <citation type="journal article" date="2020" name="bioRxiv">
        <title>A rank-normalized archaeal taxonomy based on genome phylogeny resolves widespread incomplete and uneven classifications.</title>
        <authorList>
            <person name="Rinke C."/>
            <person name="Chuvochina M."/>
            <person name="Mussig A.J."/>
            <person name="Chaumeil P.-A."/>
            <person name="Waite D.W."/>
            <person name="Whitman W.B."/>
            <person name="Parks D.H."/>
            <person name="Hugenholtz P."/>
        </authorList>
    </citation>
    <scope>NUCLEOTIDE SEQUENCE</scope>
    <source>
        <strain evidence="13">UBA12518</strain>
    </source>
</reference>
<evidence type="ECO:0000256" key="4">
    <source>
        <dbReference type="ARBA" id="ARBA00022679"/>
    </source>
</evidence>
<comment type="caution">
    <text evidence="13">The sequence shown here is derived from an EMBL/GenBank/DDBJ whole genome shotgun (WGS) entry which is preliminary data.</text>
</comment>
<evidence type="ECO:0000259" key="12">
    <source>
        <dbReference type="Pfam" id="PF14413"/>
    </source>
</evidence>
<dbReference type="PANTHER" id="PTHR12729">
    <property type="entry name" value="TRNA(HIS) GUANYLYLTRANSFERASE-RELATED"/>
    <property type="match status" value="1"/>
</dbReference>
<evidence type="ECO:0000256" key="7">
    <source>
        <dbReference type="ARBA" id="ARBA00022723"/>
    </source>
</evidence>
<protein>
    <recommendedName>
        <fullName evidence="3">tRNA(His) guanylyltransferase</fullName>
        <ecNumber evidence="3">2.7.7.79</ecNumber>
    </recommendedName>
</protein>
<dbReference type="InterPro" id="IPR007537">
    <property type="entry name" value="tRNAHis_GuaTrfase_Thg1"/>
</dbReference>
<evidence type="ECO:0000256" key="2">
    <source>
        <dbReference type="ARBA" id="ARBA00010113"/>
    </source>
</evidence>
<dbReference type="RefSeq" id="WP_042684549.1">
    <property type="nucleotide sequence ID" value="NZ_DUIH01000021.1"/>
</dbReference>
<keyword evidence="8" id="KW-0547">Nucleotide-binding</keyword>
<feature type="domain" description="tRNAHis guanylyltransferase catalytic" evidence="11">
    <location>
        <begin position="3"/>
        <end position="123"/>
    </location>
</feature>
<dbReference type="AlphaFoldDB" id="A0A832RU66"/>
<dbReference type="InterPro" id="IPR038469">
    <property type="entry name" value="tRNAHis_GuaTrfase_Thg1_sf"/>
</dbReference>